<keyword evidence="3 4" id="KW-0378">Hydrolase</keyword>
<dbReference type="InterPro" id="IPR033126">
    <property type="entry name" value="Glyco_hydro_9_Asp/Glu_AS"/>
</dbReference>
<protein>
    <recommendedName>
        <fullName evidence="4">Endoglucanase</fullName>
        <ecNumber evidence="4">3.2.1.4</ecNumber>
    </recommendedName>
</protein>
<comment type="similarity">
    <text evidence="3 4">Belongs to the glycosyl hydrolase 9 (cellulase E) family.</text>
</comment>
<dbReference type="PROSITE" id="PS00698">
    <property type="entry name" value="GH9_3"/>
    <property type="match status" value="1"/>
</dbReference>
<evidence type="ECO:0000313" key="7">
    <source>
        <dbReference type="Proteomes" id="UP000631553"/>
    </source>
</evidence>
<dbReference type="InterPro" id="IPR001701">
    <property type="entry name" value="Glyco_hydro_9"/>
</dbReference>
<dbReference type="InterPro" id="IPR008928">
    <property type="entry name" value="6-hairpin_glycosidase_sf"/>
</dbReference>
<feature type="active site" evidence="3">
    <location>
        <position position="64"/>
    </location>
</feature>
<evidence type="ECO:0000259" key="5">
    <source>
        <dbReference type="PROSITE" id="PS51173"/>
    </source>
</evidence>
<dbReference type="Pfam" id="PF00759">
    <property type="entry name" value="Glyco_hydro_9"/>
    <property type="match status" value="1"/>
</dbReference>
<organism evidence="6 7">
    <name type="scientific">Micromonospora purpureochromogenes</name>
    <dbReference type="NCBI Taxonomy" id="47872"/>
    <lineage>
        <taxon>Bacteria</taxon>
        <taxon>Bacillati</taxon>
        <taxon>Actinomycetota</taxon>
        <taxon>Actinomycetes</taxon>
        <taxon>Micromonosporales</taxon>
        <taxon>Micromonosporaceae</taxon>
        <taxon>Micromonospora</taxon>
    </lineage>
</organism>
<evidence type="ECO:0000256" key="3">
    <source>
        <dbReference type="PROSITE-ProRule" id="PRU10060"/>
    </source>
</evidence>
<gene>
    <name evidence="6" type="ORF">HDA35_004119</name>
</gene>
<dbReference type="InterPro" id="IPR008965">
    <property type="entry name" value="CBM2/CBM3_carb-bd_dom_sf"/>
</dbReference>
<keyword evidence="3 4" id="KW-0326">Glycosidase</keyword>
<feature type="domain" description="CBM2" evidence="5">
    <location>
        <begin position="96"/>
        <end position="207"/>
    </location>
</feature>
<reference evidence="6 7" key="1">
    <citation type="submission" date="2020-07" db="EMBL/GenBank/DDBJ databases">
        <title>Sequencing the genomes of 1000 actinobacteria strains.</title>
        <authorList>
            <person name="Klenk H.-P."/>
        </authorList>
    </citation>
    <scope>NUCLEOTIDE SEQUENCE [LARGE SCALE GENOMIC DNA]</scope>
    <source>
        <strain evidence="6 7">DSM 43814</strain>
    </source>
</reference>
<dbReference type="EC" id="3.2.1.4" evidence="4"/>
<dbReference type="SUPFAM" id="SSF49384">
    <property type="entry name" value="Carbohydrate-binding domain"/>
    <property type="match status" value="1"/>
</dbReference>
<comment type="caution">
    <text evidence="6">The sequence shown here is derived from an EMBL/GenBank/DDBJ whole genome shotgun (WGS) entry which is preliminary data.</text>
</comment>
<feature type="active site" evidence="3">
    <location>
        <position position="73"/>
    </location>
</feature>
<name>A0ABX2RSU7_9ACTN</name>
<dbReference type="InterPro" id="IPR012341">
    <property type="entry name" value="6hp_glycosidase-like_sf"/>
</dbReference>
<accession>A0ABX2RSU7</accession>
<dbReference type="SUPFAM" id="SSF48208">
    <property type="entry name" value="Six-hairpin glycosidases"/>
    <property type="match status" value="1"/>
</dbReference>
<dbReference type="EMBL" id="JACCCQ010000001">
    <property type="protein sequence ID" value="NYF58288.1"/>
    <property type="molecule type" value="Genomic_DNA"/>
</dbReference>
<keyword evidence="1 3" id="KW-0119">Carbohydrate metabolism</keyword>
<keyword evidence="2 3" id="KW-0624">Polysaccharide degradation</keyword>
<sequence>MSYVTGWGEQHARNQHSRIFAHQLDPNLPNPPAGSLAGGPNAALQDPYAAQLLAGCKPMFCYVDDINSYATNEVAINWNSALAWLASFLADQSDAGAVPARSCAATYQVHGAWPDGFNTQVTIRNTGTSAVNGWTVRYAFTGDQKVEQAWTAQVSQFGATVTARNLAYNGMIPPGGSVTFGLLGKAGTLANPAPNLITLNGAACTLS</sequence>
<evidence type="ECO:0000256" key="1">
    <source>
        <dbReference type="ARBA" id="ARBA00023277"/>
    </source>
</evidence>
<dbReference type="SMART" id="SM00637">
    <property type="entry name" value="CBD_II"/>
    <property type="match status" value="1"/>
</dbReference>
<keyword evidence="4" id="KW-0136">Cellulose degradation</keyword>
<dbReference type="InterPro" id="IPR012291">
    <property type="entry name" value="CBM2_carb-bd_dom_sf"/>
</dbReference>
<evidence type="ECO:0000256" key="2">
    <source>
        <dbReference type="ARBA" id="ARBA00023326"/>
    </source>
</evidence>
<dbReference type="PROSITE" id="PS51173">
    <property type="entry name" value="CBM2"/>
    <property type="match status" value="1"/>
</dbReference>
<dbReference type="Proteomes" id="UP000631553">
    <property type="component" value="Unassembled WGS sequence"/>
</dbReference>
<dbReference type="Pfam" id="PF00553">
    <property type="entry name" value="CBM_2"/>
    <property type="match status" value="1"/>
</dbReference>
<evidence type="ECO:0000256" key="4">
    <source>
        <dbReference type="RuleBase" id="RU361166"/>
    </source>
</evidence>
<evidence type="ECO:0000313" key="6">
    <source>
        <dbReference type="EMBL" id="NYF58288.1"/>
    </source>
</evidence>
<dbReference type="InterPro" id="IPR001919">
    <property type="entry name" value="CBD2"/>
</dbReference>
<keyword evidence="7" id="KW-1185">Reference proteome</keyword>
<comment type="catalytic activity">
    <reaction evidence="4">
        <text>Endohydrolysis of (1-&gt;4)-beta-D-glucosidic linkages in cellulose, lichenin and cereal beta-D-glucans.</text>
        <dbReference type="EC" id="3.2.1.4"/>
    </reaction>
</comment>
<dbReference type="Gene3D" id="1.50.10.10">
    <property type="match status" value="1"/>
</dbReference>
<proteinExistence type="inferred from homology"/>
<dbReference type="Gene3D" id="2.60.40.290">
    <property type="match status" value="1"/>
</dbReference>